<dbReference type="Pfam" id="PF02922">
    <property type="entry name" value="CBM_48"/>
    <property type="match status" value="1"/>
</dbReference>
<dbReference type="PANTHER" id="PTHR43002">
    <property type="entry name" value="GLYCOGEN DEBRANCHING ENZYME"/>
    <property type="match status" value="1"/>
</dbReference>
<evidence type="ECO:0000256" key="3">
    <source>
        <dbReference type="ARBA" id="ARBA00023295"/>
    </source>
</evidence>
<comment type="caution">
    <text evidence="6">The sequence shown here is derived from an EMBL/GenBank/DDBJ whole genome shotgun (WGS) entry which is preliminary data.</text>
</comment>
<proteinExistence type="inferred from homology"/>
<dbReference type="InterPro" id="IPR017853">
    <property type="entry name" value="GH"/>
</dbReference>
<name>A0ABX0GUX7_9ACTN</name>
<dbReference type="CDD" id="cd02856">
    <property type="entry name" value="E_set_GDE_Isoamylase_N"/>
    <property type="match status" value="1"/>
</dbReference>
<reference evidence="6 7" key="1">
    <citation type="submission" date="2020-03" db="EMBL/GenBank/DDBJ databases">
        <title>Two novel Motilibacter sp.</title>
        <authorList>
            <person name="Liu S."/>
        </authorList>
    </citation>
    <scope>NUCLEOTIDE SEQUENCE [LARGE SCALE GENOMIC DNA]</scope>
    <source>
        <strain evidence="6 7">E257</strain>
    </source>
</reference>
<dbReference type="EMBL" id="JAANNP010000002">
    <property type="protein sequence ID" value="NHC13454.1"/>
    <property type="molecule type" value="Genomic_DNA"/>
</dbReference>
<dbReference type="SUPFAM" id="SSF51445">
    <property type="entry name" value="(Trans)glycosidases"/>
    <property type="match status" value="1"/>
</dbReference>
<dbReference type="InterPro" id="IPR044505">
    <property type="entry name" value="GlgX_Isoamylase_N_E_set"/>
</dbReference>
<dbReference type="Gene3D" id="3.20.20.80">
    <property type="entry name" value="Glycosidases"/>
    <property type="match status" value="1"/>
</dbReference>
<organism evidence="6 7">
    <name type="scientific">Motilibacter deserti</name>
    <dbReference type="NCBI Taxonomy" id="2714956"/>
    <lineage>
        <taxon>Bacteria</taxon>
        <taxon>Bacillati</taxon>
        <taxon>Actinomycetota</taxon>
        <taxon>Actinomycetes</taxon>
        <taxon>Motilibacterales</taxon>
        <taxon>Motilibacteraceae</taxon>
        <taxon>Motilibacter</taxon>
    </lineage>
</organism>
<accession>A0ABX0GUX7</accession>
<dbReference type="InterPro" id="IPR013783">
    <property type="entry name" value="Ig-like_fold"/>
</dbReference>
<evidence type="ECO:0000256" key="4">
    <source>
        <dbReference type="SAM" id="MobiDB-lite"/>
    </source>
</evidence>
<feature type="region of interest" description="Disordered" evidence="4">
    <location>
        <begin position="1"/>
        <end position="31"/>
    </location>
</feature>
<keyword evidence="2" id="KW-0378">Hydrolase</keyword>
<feature type="domain" description="Glycosyl hydrolase family 13 catalytic" evidence="5">
    <location>
        <begin position="158"/>
        <end position="564"/>
    </location>
</feature>
<dbReference type="Gene3D" id="2.60.40.10">
    <property type="entry name" value="Immunoglobulins"/>
    <property type="match status" value="1"/>
</dbReference>
<dbReference type="CDD" id="cd11326">
    <property type="entry name" value="AmyAc_Glg_debranch"/>
    <property type="match status" value="1"/>
</dbReference>
<dbReference type="SMART" id="SM00642">
    <property type="entry name" value="Aamy"/>
    <property type="match status" value="1"/>
</dbReference>
<evidence type="ECO:0000259" key="5">
    <source>
        <dbReference type="SMART" id="SM00642"/>
    </source>
</evidence>
<dbReference type="InterPro" id="IPR006047">
    <property type="entry name" value="GH13_cat_dom"/>
</dbReference>
<dbReference type="InterPro" id="IPR014756">
    <property type="entry name" value="Ig_E-set"/>
</dbReference>
<protein>
    <submittedName>
        <fullName evidence="6">Glycogen debranching protein GlgX</fullName>
    </submittedName>
</protein>
<dbReference type="SUPFAM" id="SSF51011">
    <property type="entry name" value="Glycosyl hydrolase domain"/>
    <property type="match status" value="1"/>
</dbReference>
<dbReference type="NCBIfam" id="TIGR02100">
    <property type="entry name" value="glgX_debranch"/>
    <property type="match status" value="1"/>
</dbReference>
<comment type="similarity">
    <text evidence="1">Belongs to the glycosyl hydrolase 13 family.</text>
</comment>
<gene>
    <name evidence="6" type="primary">glgX</name>
    <name evidence="6" type="ORF">G9H71_06620</name>
</gene>
<dbReference type="InterPro" id="IPR011837">
    <property type="entry name" value="Glycogen_debranch_GlgX"/>
</dbReference>
<dbReference type="SUPFAM" id="SSF81296">
    <property type="entry name" value="E set domains"/>
    <property type="match status" value="1"/>
</dbReference>
<dbReference type="InterPro" id="IPR004193">
    <property type="entry name" value="Glyco_hydro_13_N"/>
</dbReference>
<dbReference type="Proteomes" id="UP000800981">
    <property type="component" value="Unassembled WGS sequence"/>
</dbReference>
<evidence type="ECO:0000256" key="1">
    <source>
        <dbReference type="ARBA" id="ARBA00008061"/>
    </source>
</evidence>
<keyword evidence="3" id="KW-0326">Glycosidase</keyword>
<feature type="region of interest" description="Disordered" evidence="4">
    <location>
        <begin position="461"/>
        <end position="488"/>
    </location>
</feature>
<dbReference type="InterPro" id="IPR013780">
    <property type="entry name" value="Glyco_hydro_b"/>
</dbReference>
<evidence type="ECO:0000313" key="7">
    <source>
        <dbReference type="Proteomes" id="UP000800981"/>
    </source>
</evidence>
<keyword evidence="7" id="KW-1185">Reference proteome</keyword>
<evidence type="ECO:0000256" key="2">
    <source>
        <dbReference type="ARBA" id="ARBA00022801"/>
    </source>
</evidence>
<sequence>MTASARSGPRPTAPGRSRDEPALWPGSPSPLGVTWDGEGANVAVWSEHADTLELCVLAEDGIERAFRLREQVYGVWHGYLPKDVLALSPGTRYGFRASGPHAPEAGHRFDRGTLLLDPYARALDGPPDAPVSVVADTAYDWQGDTSPRVPWSDTVVYELHTRGFTRLHPDVPAELRGTYAGLAHPAVVEHLVGLGVTTVELLPVHHFVSEPFLRERGLVNYWGYNSIGFFAPHGAYSSSGTQGQQVREFKDMVRALHAAGLEVVLDVVYNHTAEAGGDGPTLSFRGLDNAAYYHRHGAAYADYTGCGNSVDASHPQVLQLILDSLRYWVEEMHVDGFRFDLAPTLSRRRGGDVDLEGAFLTAVRQDPVLRDVKLVAEPWDVGWGGYRVGEYPPPWAEWNDRFRNGVRDFWTQRSWGVRELAYRLSGSSDVYGTRRPLASINFVTAHDGFTLRDLVSYNGKHNDANGENGRDGTDDNRSWNCGVEGETDDPQVRALRGRQQRNLLATLLLSAGVPMMTAGDEMGRTQGGNNNAYCQDNPVSWVDWALDDDQAALLGFTKRLLKLRRDHVALRQEHFFEGRPAEPGGPKDVAWFAPGGSEMHEAEWFDPHARTLGMRLSGRTVRRRGPRGERLQDATYLLLLHAGDEPRRVQLPQTGSASTTWTLVLDTADDAAHGDEHEVGTSLVLQGHSVVVLCADPPPSAS</sequence>
<evidence type="ECO:0000313" key="6">
    <source>
        <dbReference type="EMBL" id="NHC13454.1"/>
    </source>
</evidence>
<feature type="compositionally biased region" description="Basic and acidic residues" evidence="4">
    <location>
        <begin position="461"/>
        <end position="477"/>
    </location>
</feature>
<dbReference type="RefSeq" id="WP_166279886.1">
    <property type="nucleotide sequence ID" value="NZ_JAANNP010000002.1"/>
</dbReference>
<dbReference type="Gene3D" id="2.60.40.1180">
    <property type="entry name" value="Golgi alpha-mannosidase II"/>
    <property type="match status" value="1"/>
</dbReference>